<gene>
    <name evidence="1" type="primary">5576369</name>
</gene>
<dbReference type="OrthoDB" id="7762656at2759"/>
<organism evidence="1 2">
    <name type="scientific">Aedes aegypti</name>
    <name type="common">Yellowfever mosquito</name>
    <name type="synonym">Culex aegypti</name>
    <dbReference type="NCBI Taxonomy" id="7159"/>
    <lineage>
        <taxon>Eukaryota</taxon>
        <taxon>Metazoa</taxon>
        <taxon>Ecdysozoa</taxon>
        <taxon>Arthropoda</taxon>
        <taxon>Hexapoda</taxon>
        <taxon>Insecta</taxon>
        <taxon>Pterygota</taxon>
        <taxon>Neoptera</taxon>
        <taxon>Endopterygota</taxon>
        <taxon>Diptera</taxon>
        <taxon>Nematocera</taxon>
        <taxon>Culicoidea</taxon>
        <taxon>Culicidae</taxon>
        <taxon>Culicinae</taxon>
        <taxon>Aedini</taxon>
        <taxon>Aedes</taxon>
        <taxon>Stegomyia</taxon>
    </lineage>
</organism>
<name>A0A6I8T5R6_AEDAE</name>
<reference evidence="1 2" key="1">
    <citation type="submission" date="2017-06" db="EMBL/GenBank/DDBJ databases">
        <title>Aedes aegypti genome working group (AGWG) sequencing and assembly.</title>
        <authorList>
            <consortium name="Aedes aegypti Genome Working Group (AGWG)"/>
            <person name="Matthews B.J."/>
        </authorList>
    </citation>
    <scope>NUCLEOTIDE SEQUENCE [LARGE SCALE GENOMIC DNA]</scope>
    <source>
        <strain evidence="1 2">LVP_AGWG</strain>
    </source>
</reference>
<dbReference type="InParanoid" id="A0A6I8T5R6"/>
<dbReference type="AlphaFoldDB" id="A0A6I8T5R6"/>
<dbReference type="FunCoup" id="A0A6I8T5R6">
    <property type="interactions" value="24"/>
</dbReference>
<reference evidence="1" key="2">
    <citation type="submission" date="2020-05" db="UniProtKB">
        <authorList>
            <consortium name="EnsemblMetazoa"/>
        </authorList>
    </citation>
    <scope>IDENTIFICATION</scope>
    <source>
        <strain evidence="1">LVP_AGWG</strain>
    </source>
</reference>
<proteinExistence type="predicted"/>
<sequence length="575" mass="65315">MRNHHLQLSSNTHRYMNYGGASIVASFSLNSQYHSTATKCMTNAGDSNVIQQHTFSNDQLSIEAAHHQTEPTFIKLLHQTEPTPNVISVIPTSSAISNSEPGCSKELSSVLHVASNSDGITFAEIGDDDLSQQNNAENAPLVNDDTMKSQIVELLIEETEITCPNIVNKRNQEEVKVFKSSKKFASSELKFRYFQINWCKISDNTISRLNEMQKYRNENTDKCAPRQLQLSKTDWSNITNSVVDQMRSVDTEIKASVMEKVAKDILDKYPCLNVLDDDGFGSGKDYVAVKHKMLNRNSYLNRFKEDQDQPTPSKMKDRQNRNVRAGTNKEYWKQTNNECTKDMLSSLSRNETELLTQEFLQASQSYVRYRFDENKPLKEVVADFPVLRRKCLLDYHFECATGVAAGSMEKYFAAKRQKLIEFSKSGRKTTPLTVTASDVDIIQFLCSLLGEKCEDVIVSKEIGTRIDDITTECSGPVLVAVDCGNEKTVYYVFAEQVRLSEGTENVIAAISDLVCVHYVHNFMYMQQISKFLEFVQEYFFKILPTYGSKSNATRKGQQQRIVKKVIKMISEYCAQ</sequence>
<accession>A0A6I8T5R6</accession>
<evidence type="ECO:0000313" key="2">
    <source>
        <dbReference type="Proteomes" id="UP000008820"/>
    </source>
</evidence>
<evidence type="ECO:0000313" key="1">
    <source>
        <dbReference type="EnsemblMetazoa" id="AAEL002855-PC"/>
    </source>
</evidence>
<keyword evidence="2" id="KW-1185">Reference proteome</keyword>
<protein>
    <submittedName>
        <fullName evidence="1">Uncharacterized protein</fullName>
    </submittedName>
</protein>
<dbReference type="EnsemblMetazoa" id="AAEL002855-RC">
    <property type="protein sequence ID" value="AAEL002855-PC"/>
    <property type="gene ID" value="AAEL002855"/>
</dbReference>
<dbReference type="Proteomes" id="UP000008820">
    <property type="component" value="Chromosome 2"/>
</dbReference>